<dbReference type="GO" id="GO:0004497">
    <property type="term" value="F:monooxygenase activity"/>
    <property type="evidence" value="ECO:0007669"/>
    <property type="project" value="UniProtKB-KW"/>
</dbReference>
<dbReference type="Pfam" id="PF04744">
    <property type="entry name" value="Monooxygenase_B"/>
    <property type="match status" value="1"/>
</dbReference>
<dbReference type="Pfam" id="PF05990">
    <property type="entry name" value="DUF900"/>
    <property type="match status" value="1"/>
</dbReference>
<dbReference type="Gene3D" id="2.60.40.1580">
    <property type="entry name" value="Particulate methane monooxygenase, b subunit. Chain: A, domain 3"/>
    <property type="match status" value="1"/>
</dbReference>
<dbReference type="EMBL" id="AYLO01000089">
    <property type="protein sequence ID" value="ESS71681.1"/>
    <property type="molecule type" value="Genomic_DNA"/>
</dbReference>
<dbReference type="InterPro" id="IPR029058">
    <property type="entry name" value="AB_hydrolase_fold"/>
</dbReference>
<protein>
    <submittedName>
        <fullName evidence="1">Particulate methane monooxygenase alpha subunit</fullName>
        <ecNumber evidence="1">1.14.18.3</ecNumber>
    </submittedName>
</protein>
<dbReference type="InterPro" id="IPR023303">
    <property type="entry name" value="NH3_CH4_mOase_suB_C"/>
</dbReference>
<reference evidence="1 2" key="1">
    <citation type="journal article" date="2013" name="Genome Announc.">
        <title>Draft Genome Sequence of the Methanotrophic Gammaproteobacterium Methyloglobulus morosus DSM 22980 Strain KoM1.</title>
        <authorList>
            <person name="Poehlein A."/>
            <person name="Deutzmann J.S."/>
            <person name="Daniel R."/>
            <person name="Simeonova D.D."/>
        </authorList>
    </citation>
    <scope>NUCLEOTIDE SEQUENCE [LARGE SCALE GENOMIC DNA]</scope>
    <source>
        <strain evidence="1 2">KoM1</strain>
    </source>
</reference>
<evidence type="ECO:0000313" key="1">
    <source>
        <dbReference type="EMBL" id="ESS71681.1"/>
    </source>
</evidence>
<dbReference type="AlphaFoldDB" id="V5DWG3"/>
<dbReference type="Gene3D" id="3.40.50.1820">
    <property type="entry name" value="alpha/beta hydrolase"/>
    <property type="match status" value="1"/>
</dbReference>
<dbReference type="eggNOG" id="COG4782">
    <property type="taxonomic scope" value="Bacteria"/>
</dbReference>
<keyword evidence="1" id="KW-0560">Oxidoreductase</keyword>
<evidence type="ECO:0000313" key="2">
    <source>
        <dbReference type="Proteomes" id="UP000017842"/>
    </source>
</evidence>
<dbReference type="PANTHER" id="PTHR36513">
    <property type="entry name" value="ABC TRANSMEMBRANE TYPE-1 DOMAIN-CONTAINING PROTEIN"/>
    <property type="match status" value="1"/>
</dbReference>
<name>V5DWG3_9GAMM</name>
<dbReference type="Proteomes" id="UP000017842">
    <property type="component" value="Unassembled WGS sequence"/>
</dbReference>
<gene>
    <name evidence="1" type="primary">pmoB</name>
    <name evidence="1" type="ORF">MGMO_93c00390</name>
</gene>
<accession>V5DWG3</accession>
<dbReference type="SUPFAM" id="SSF53474">
    <property type="entry name" value="alpha/beta-Hydrolases"/>
    <property type="match status" value="1"/>
</dbReference>
<comment type="caution">
    <text evidence="1">The sequence shown here is derived from an EMBL/GenBank/DDBJ whole genome shotgun (WGS) entry which is preliminary data.</text>
</comment>
<dbReference type="InterPro" id="IPR010297">
    <property type="entry name" value="DUF900_hydrolase"/>
</dbReference>
<dbReference type="PANTHER" id="PTHR36513:SF1">
    <property type="entry name" value="TRANSMEMBRANE PROTEIN"/>
    <property type="match status" value="1"/>
</dbReference>
<dbReference type="OrthoDB" id="334507at2"/>
<dbReference type="STRING" id="1116472.MGMO_93c00390"/>
<organism evidence="1 2">
    <name type="scientific">Methyloglobulus morosus KoM1</name>
    <dbReference type="NCBI Taxonomy" id="1116472"/>
    <lineage>
        <taxon>Bacteria</taxon>
        <taxon>Pseudomonadati</taxon>
        <taxon>Pseudomonadota</taxon>
        <taxon>Gammaproteobacteria</taxon>
        <taxon>Methylococcales</taxon>
        <taxon>Methylococcaceae</taxon>
        <taxon>Methyloglobulus</taxon>
    </lineage>
</organism>
<keyword evidence="1" id="KW-0503">Monooxygenase</keyword>
<sequence length="585" mass="64970">MNSKSKWKSILKLEIVLSVVFLVIAGKAIADFTPDADTYKTFECKCVKETAGCQSNLLTDLSEKEIHTWYQSGYFKKGKSINLNELCYKNKDLSGGGQCCSDDKKPKSISRLFKGSINFTRDKKSTVMVKVKDASYQVPGKAMRINLSITNNGKNPVRLDEFNAASVRFQNSSVNEDIIGYPDDLLAEEGLTVSDNSPIAPGETRNVEVTASDSAWEVKRLSDLIYEPDSRLSLPGQLNFVDSSGNIQSVLVNVPLGSHLYPVWYGTNRVPVDRQNEKKGYTSEPEPNSLTHYGKCFVIIPKSHTYGSTGSPWYKRWFKESDDRLSVKELLPLTENGFLDDVRKILANQHFNDKSILVYIHGYNVNFEEAAIRAAQIGFDLKVPGITAFYSWPSQGTLLGYGADYDNIQISEDSLSRFLVKMAKNTNADRVHIVAHSMGNYGLLRAMSGATAKATDSGIKFGQIFLAAPDVDVALFRQLANIYPKVSERTTLYVSAKDKAVDASSWLRKNQPRAGYMPPITIVKGIDTIEATNIDVGLLGHSYFSEAAGILGDMHNLLLHNDPPDKRPQLIRHTTKEGAPYWAVE</sequence>
<proteinExistence type="predicted"/>
<dbReference type="PATRIC" id="fig|1116472.3.peg.2581"/>
<dbReference type="EC" id="1.14.18.3" evidence="1"/>
<keyword evidence="2" id="KW-1185">Reference proteome</keyword>
<dbReference type="InterPro" id="IPR006833">
    <property type="entry name" value="NH3_CH4_mOase_B"/>
</dbReference>